<evidence type="ECO:0000256" key="1">
    <source>
        <dbReference type="SAM" id="MobiDB-lite"/>
    </source>
</evidence>
<proteinExistence type="predicted"/>
<evidence type="ECO:0000313" key="2">
    <source>
        <dbReference type="EMBL" id="MPN52211.1"/>
    </source>
</evidence>
<gene>
    <name evidence="2" type="ORF">SDC9_199867</name>
</gene>
<comment type="caution">
    <text evidence="2">The sequence shown here is derived from an EMBL/GenBank/DDBJ whole genome shotgun (WGS) entry which is preliminary data.</text>
</comment>
<protein>
    <submittedName>
        <fullName evidence="2">Uncharacterized protein</fullName>
    </submittedName>
</protein>
<sequence>MSLAPLLDPLHMGLVAEVMFVLWFSKPAPLTPSLAGPATIGGRAEKLPVGIMRLRREENLATSAFASATLGTHRPKSGKKKHGLDQ</sequence>
<dbReference type="AlphaFoldDB" id="A0A645ILP2"/>
<feature type="region of interest" description="Disordered" evidence="1">
    <location>
        <begin position="65"/>
        <end position="86"/>
    </location>
</feature>
<name>A0A645ILP2_9ZZZZ</name>
<accession>A0A645ILP2</accession>
<organism evidence="2">
    <name type="scientific">bioreactor metagenome</name>
    <dbReference type="NCBI Taxonomy" id="1076179"/>
    <lineage>
        <taxon>unclassified sequences</taxon>
        <taxon>metagenomes</taxon>
        <taxon>ecological metagenomes</taxon>
    </lineage>
</organism>
<reference evidence="2" key="1">
    <citation type="submission" date="2019-08" db="EMBL/GenBank/DDBJ databases">
        <authorList>
            <person name="Kucharzyk K."/>
            <person name="Murdoch R.W."/>
            <person name="Higgins S."/>
            <person name="Loffler F."/>
        </authorList>
    </citation>
    <scope>NUCLEOTIDE SEQUENCE</scope>
</reference>
<dbReference type="EMBL" id="VSSQ01118102">
    <property type="protein sequence ID" value="MPN52211.1"/>
    <property type="molecule type" value="Genomic_DNA"/>
</dbReference>
<feature type="compositionally biased region" description="Basic residues" evidence="1">
    <location>
        <begin position="73"/>
        <end position="86"/>
    </location>
</feature>